<dbReference type="OrthoDB" id="6132759at2759"/>
<accession>A0A1W4XIB1</accession>
<feature type="transmembrane region" description="Helical" evidence="12">
    <location>
        <begin position="79"/>
        <end position="98"/>
    </location>
</feature>
<dbReference type="InterPro" id="IPR038377">
    <property type="entry name" value="Na/Glc_symporter_sf"/>
</dbReference>
<comment type="similarity">
    <text evidence="2 11">Belongs to the sodium:solute symporter (SSF) (TC 2.A.21) family.</text>
</comment>
<dbReference type="Gene3D" id="1.20.1730.10">
    <property type="entry name" value="Sodium/glucose cotransporter"/>
    <property type="match status" value="1"/>
</dbReference>
<dbReference type="NCBIfam" id="TIGR00813">
    <property type="entry name" value="sss"/>
    <property type="match status" value="1"/>
</dbReference>
<evidence type="ECO:0000256" key="5">
    <source>
        <dbReference type="ARBA" id="ARBA00022692"/>
    </source>
</evidence>
<dbReference type="PROSITE" id="PS50283">
    <property type="entry name" value="NA_SOLUT_SYMP_3"/>
    <property type="match status" value="1"/>
</dbReference>
<keyword evidence="6 12" id="KW-1133">Transmembrane helix</keyword>
<evidence type="ECO:0000256" key="7">
    <source>
        <dbReference type="ARBA" id="ARBA00023053"/>
    </source>
</evidence>
<keyword evidence="5 12" id="KW-0812">Transmembrane</keyword>
<evidence type="ECO:0000256" key="6">
    <source>
        <dbReference type="ARBA" id="ARBA00022989"/>
    </source>
</evidence>
<feature type="transmembrane region" description="Helical" evidence="12">
    <location>
        <begin position="468"/>
        <end position="489"/>
    </location>
</feature>
<feature type="transmembrane region" description="Helical" evidence="12">
    <location>
        <begin position="37"/>
        <end position="59"/>
    </location>
</feature>
<proteinExistence type="inferred from homology"/>
<evidence type="ECO:0000256" key="2">
    <source>
        <dbReference type="ARBA" id="ARBA00006434"/>
    </source>
</evidence>
<dbReference type="STRING" id="224129.A0A1W4XIB1"/>
<keyword evidence="9 12" id="KW-0472">Membrane</keyword>
<dbReference type="CDD" id="cd11492">
    <property type="entry name" value="SLC5sbd_NIS-SMVT"/>
    <property type="match status" value="1"/>
</dbReference>
<dbReference type="Proteomes" id="UP000192223">
    <property type="component" value="Unplaced"/>
</dbReference>
<evidence type="ECO:0000256" key="1">
    <source>
        <dbReference type="ARBA" id="ARBA00004651"/>
    </source>
</evidence>
<feature type="transmembrane region" description="Helical" evidence="12">
    <location>
        <begin position="365"/>
        <end position="390"/>
    </location>
</feature>
<dbReference type="GO" id="GO:0006814">
    <property type="term" value="P:sodium ion transport"/>
    <property type="evidence" value="ECO:0007669"/>
    <property type="project" value="UniProtKB-KW"/>
</dbReference>
<evidence type="ECO:0000256" key="12">
    <source>
        <dbReference type="SAM" id="Phobius"/>
    </source>
</evidence>
<protein>
    <submittedName>
        <fullName evidence="14">Sodium-coupled monocarboxylate transporter 1-like</fullName>
    </submittedName>
</protein>
<feature type="transmembrane region" description="Helical" evidence="12">
    <location>
        <begin position="410"/>
        <end position="429"/>
    </location>
</feature>
<dbReference type="InterPro" id="IPR051163">
    <property type="entry name" value="Sodium:Solute_Symporter_SSF"/>
</dbReference>
<evidence type="ECO:0000256" key="3">
    <source>
        <dbReference type="ARBA" id="ARBA00022448"/>
    </source>
</evidence>
<evidence type="ECO:0000256" key="10">
    <source>
        <dbReference type="ARBA" id="ARBA00023201"/>
    </source>
</evidence>
<name>A0A1W4XIB1_AGRPL</name>
<evidence type="ECO:0000256" key="11">
    <source>
        <dbReference type="RuleBase" id="RU362091"/>
    </source>
</evidence>
<keyword evidence="7" id="KW-0915">Sodium</keyword>
<dbReference type="PANTHER" id="PTHR42985:SF21">
    <property type="entry name" value="SODIUM-DEPENDENT MULTIVITAMIN TRANSPORTER-LIKE PROTEIN"/>
    <property type="match status" value="1"/>
</dbReference>
<feature type="transmembrane region" description="Helical" evidence="12">
    <location>
        <begin position="266"/>
        <end position="284"/>
    </location>
</feature>
<evidence type="ECO:0000256" key="4">
    <source>
        <dbReference type="ARBA" id="ARBA00022475"/>
    </source>
</evidence>
<organism evidence="13 14">
    <name type="scientific">Agrilus planipennis</name>
    <name type="common">Emerald ash borer</name>
    <name type="synonym">Agrilus marcopoli</name>
    <dbReference type="NCBI Taxonomy" id="224129"/>
    <lineage>
        <taxon>Eukaryota</taxon>
        <taxon>Metazoa</taxon>
        <taxon>Ecdysozoa</taxon>
        <taxon>Arthropoda</taxon>
        <taxon>Hexapoda</taxon>
        <taxon>Insecta</taxon>
        <taxon>Pterygota</taxon>
        <taxon>Neoptera</taxon>
        <taxon>Endopterygota</taxon>
        <taxon>Coleoptera</taxon>
        <taxon>Polyphaga</taxon>
        <taxon>Elateriformia</taxon>
        <taxon>Buprestoidea</taxon>
        <taxon>Buprestidae</taxon>
        <taxon>Agrilinae</taxon>
        <taxon>Agrilus</taxon>
    </lineage>
</organism>
<dbReference type="RefSeq" id="XP_018332183.1">
    <property type="nucleotide sequence ID" value="XM_018476681.2"/>
</dbReference>
<keyword evidence="4" id="KW-1003">Cell membrane</keyword>
<feature type="transmembrane region" description="Helical" evidence="12">
    <location>
        <begin position="185"/>
        <end position="204"/>
    </location>
</feature>
<feature type="transmembrane region" description="Helical" evidence="12">
    <location>
        <begin position="305"/>
        <end position="327"/>
    </location>
</feature>
<feature type="transmembrane region" description="Helical" evidence="12">
    <location>
        <begin position="110"/>
        <end position="133"/>
    </location>
</feature>
<evidence type="ECO:0000256" key="8">
    <source>
        <dbReference type="ARBA" id="ARBA00023065"/>
    </source>
</evidence>
<keyword evidence="13" id="KW-1185">Reference proteome</keyword>
<feature type="transmembrane region" description="Helical" evidence="12">
    <location>
        <begin position="537"/>
        <end position="558"/>
    </location>
</feature>
<evidence type="ECO:0000256" key="9">
    <source>
        <dbReference type="ARBA" id="ARBA00023136"/>
    </source>
</evidence>
<dbReference type="GO" id="GO:0005886">
    <property type="term" value="C:plasma membrane"/>
    <property type="evidence" value="ECO:0007669"/>
    <property type="project" value="UniProtKB-SubCell"/>
</dbReference>
<dbReference type="KEGG" id="apln:108741770"/>
<evidence type="ECO:0000313" key="13">
    <source>
        <dbReference type="Proteomes" id="UP000192223"/>
    </source>
</evidence>
<comment type="subcellular location">
    <subcellularLocation>
        <location evidence="1">Cell membrane</location>
        <topology evidence="1">Multi-pass membrane protein</topology>
    </subcellularLocation>
</comment>
<reference evidence="14" key="1">
    <citation type="submission" date="2025-08" db="UniProtKB">
        <authorList>
            <consortium name="RefSeq"/>
        </authorList>
    </citation>
    <scope>IDENTIFICATION</scope>
    <source>
        <tissue evidence="14">Entire body</tissue>
    </source>
</reference>
<dbReference type="GO" id="GO:0015293">
    <property type="term" value="F:symporter activity"/>
    <property type="evidence" value="ECO:0007669"/>
    <property type="project" value="TreeGrafter"/>
</dbReference>
<dbReference type="AlphaFoldDB" id="A0A1W4XIB1"/>
<dbReference type="InParanoid" id="A0A1W4XIB1"/>
<keyword evidence="10" id="KW-0739">Sodium transport</keyword>
<gene>
    <name evidence="14" type="primary">LOC108741770</name>
</gene>
<keyword evidence="3" id="KW-0813">Transport</keyword>
<dbReference type="GeneID" id="108741770"/>
<keyword evidence="8" id="KW-0406">Ion transport</keyword>
<feature type="transmembrane region" description="Helical" evidence="12">
    <location>
        <begin position="435"/>
        <end position="456"/>
    </location>
</feature>
<dbReference type="InterPro" id="IPR001734">
    <property type="entry name" value="Na/solute_symporter"/>
</dbReference>
<feature type="transmembrane region" description="Helical" evidence="12">
    <location>
        <begin position="216"/>
        <end position="233"/>
    </location>
</feature>
<feature type="transmembrane region" description="Helical" evidence="12">
    <location>
        <begin position="154"/>
        <end position="179"/>
    </location>
</feature>
<sequence>MTTKVEFDTITTTETTATTVFTNFTVNEFISKIQFSWIDYTLFSTMLALSALIGIYFGFFGKKQDTTEEYLLGGKTMKVFPVSMSLIASHISGLTLLALPADVYRYGAAYWHTCICIAITAAIAAYVFLPVYYKLQLTSTYEYLKLRFDNRMRTITSLLFAINTFLYNPVVIYIPALAFSQATGVHVHLITPIVCSICIFYTTIGGLKAVVWSDTLQFICTSGAMVSVFILGLKASGGFANVWQTSLDGQRLDIFDFDIDPTKRDGFWALTFGQIVHWTAIIAINQGCVQRFLAVPTISDAKKALGIFGVGMCIVKSLSVLTGLIIYTKYHNCDPLATKAVERSDQLLPYYVMDVAHHIPGLSGLFIAGIFSAALSTLSATLNTVAGTIYEDFVAPRMSEKTTEKTASNIIKVIVVISGVVCTALVFVFENLGGLLPLTISIAGITAGPMLGLFILGMLFPSANSKGAYWGGMVGLVGTSIIILTAQYYKMMKILTFPPKPLSTDGCPHLVNATLSSWTSDPVVHQQPFAIFRITHYYYAFIGTAITVIVGLIVSYLTKRPTDPPVNRDYISPVVHFALPKEKPSDYYSVEKAMEMVSQ</sequence>
<dbReference type="PANTHER" id="PTHR42985">
    <property type="entry name" value="SODIUM-COUPLED MONOCARBOXYLATE TRANSPORTER"/>
    <property type="match status" value="1"/>
</dbReference>
<evidence type="ECO:0000313" key="14">
    <source>
        <dbReference type="RefSeq" id="XP_018332183.1"/>
    </source>
</evidence>
<dbReference type="Pfam" id="PF00474">
    <property type="entry name" value="SSF"/>
    <property type="match status" value="1"/>
</dbReference>